<feature type="compositionally biased region" description="Basic and acidic residues" evidence="1">
    <location>
        <begin position="1"/>
        <end position="25"/>
    </location>
</feature>
<dbReference type="OrthoDB" id="9798158at2"/>
<evidence type="ECO:0008006" key="4">
    <source>
        <dbReference type="Google" id="ProtNLM"/>
    </source>
</evidence>
<accession>W0DHH2</accession>
<dbReference type="STRING" id="713585.THITH_05930"/>
<sequence length="104" mass="11807">MIDWADVRGFDWDEGNSRKSVDKHSVSQAEAEQVSFNQPLLVVADPKHSALDPRYHALGITDDGRRLHVSFTLRAANTLIRVISARDMHRKERAIHDQTSESQT</sequence>
<dbReference type="Pfam" id="PF04365">
    <property type="entry name" value="BrnT_toxin"/>
    <property type="match status" value="1"/>
</dbReference>
<dbReference type="EMBL" id="CP007029">
    <property type="protein sequence ID" value="AHE97866.1"/>
    <property type="molecule type" value="Genomic_DNA"/>
</dbReference>
<dbReference type="InterPro" id="IPR007460">
    <property type="entry name" value="BrnT_toxin"/>
</dbReference>
<dbReference type="HOGENOM" id="CLU_149290_3_0_6"/>
<keyword evidence="3" id="KW-1185">Reference proteome</keyword>
<evidence type="ECO:0000313" key="2">
    <source>
        <dbReference type="EMBL" id="AHE97866.1"/>
    </source>
</evidence>
<name>W0DHH2_9GAMM</name>
<protein>
    <recommendedName>
        <fullName evidence="4">BrnT family toxin</fullName>
    </recommendedName>
</protein>
<evidence type="ECO:0000313" key="3">
    <source>
        <dbReference type="Proteomes" id="UP000005289"/>
    </source>
</evidence>
<organism evidence="2 3">
    <name type="scientific">Thioalkalivibrio paradoxus ARh 1</name>
    <dbReference type="NCBI Taxonomy" id="713585"/>
    <lineage>
        <taxon>Bacteria</taxon>
        <taxon>Pseudomonadati</taxon>
        <taxon>Pseudomonadota</taxon>
        <taxon>Gammaproteobacteria</taxon>
        <taxon>Chromatiales</taxon>
        <taxon>Ectothiorhodospiraceae</taxon>
        <taxon>Thioalkalivibrio</taxon>
    </lineage>
</organism>
<gene>
    <name evidence="2" type="ORF">THITH_05930</name>
</gene>
<dbReference type="Gene3D" id="3.10.450.530">
    <property type="entry name" value="Ribonuclease toxin, BrnT, of type II toxin-antitoxin system"/>
    <property type="match status" value="1"/>
</dbReference>
<dbReference type="RefSeq" id="WP_006749189.1">
    <property type="nucleotide sequence ID" value="NZ_CP007029.1"/>
</dbReference>
<feature type="region of interest" description="Disordered" evidence="1">
    <location>
        <begin position="1"/>
        <end position="30"/>
    </location>
</feature>
<proteinExistence type="predicted"/>
<dbReference type="InterPro" id="IPR038573">
    <property type="entry name" value="BrnT_sf"/>
</dbReference>
<reference evidence="2 3" key="1">
    <citation type="submission" date="2013-12" db="EMBL/GenBank/DDBJ databases">
        <authorList>
            <consortium name="DOE Joint Genome Institute"/>
            <person name="Muyzer G."/>
            <person name="Huntemann M."/>
            <person name="Han J."/>
            <person name="Chen A."/>
            <person name="Kyrpides N."/>
            <person name="Mavromatis K."/>
            <person name="Markowitz V."/>
            <person name="Palaniappan K."/>
            <person name="Ivanova N."/>
            <person name="Schaumberg A."/>
            <person name="Pati A."/>
            <person name="Liolios K."/>
            <person name="Nordberg H.P."/>
            <person name="Cantor M.N."/>
            <person name="Hua S.X."/>
            <person name="Woyke T."/>
        </authorList>
    </citation>
    <scope>NUCLEOTIDE SEQUENCE [LARGE SCALE GENOMIC DNA]</scope>
    <source>
        <strain evidence="2 3">ARh 1</strain>
    </source>
</reference>
<dbReference type="Proteomes" id="UP000005289">
    <property type="component" value="Chromosome"/>
</dbReference>
<evidence type="ECO:0000256" key="1">
    <source>
        <dbReference type="SAM" id="MobiDB-lite"/>
    </source>
</evidence>
<dbReference type="AlphaFoldDB" id="W0DHH2"/>
<dbReference type="KEGG" id="tti:THITH_05930"/>